<organism evidence="8 9">
    <name type="scientific">Prevotella koreensis</name>
    <dbReference type="NCBI Taxonomy" id="2490854"/>
    <lineage>
        <taxon>Bacteria</taxon>
        <taxon>Pseudomonadati</taxon>
        <taxon>Bacteroidota</taxon>
        <taxon>Bacteroidia</taxon>
        <taxon>Bacteroidales</taxon>
        <taxon>Prevotellaceae</taxon>
        <taxon>Prevotella</taxon>
    </lineage>
</organism>
<dbReference type="GO" id="GO:0005886">
    <property type="term" value="C:plasma membrane"/>
    <property type="evidence" value="ECO:0007669"/>
    <property type="project" value="UniProtKB-SubCell"/>
</dbReference>
<dbReference type="InterPro" id="IPR003856">
    <property type="entry name" value="LPS_length_determ_N"/>
</dbReference>
<dbReference type="PANTHER" id="PTHR32309:SF13">
    <property type="entry name" value="FERRIC ENTEROBACTIN TRANSPORT PROTEIN FEPE"/>
    <property type="match status" value="1"/>
</dbReference>
<dbReference type="EMBL" id="RYYU01000001">
    <property type="protein sequence ID" value="RUL58484.1"/>
    <property type="molecule type" value="Genomic_DNA"/>
</dbReference>
<comment type="subcellular location">
    <subcellularLocation>
        <location evidence="1">Cell membrane</location>
        <topology evidence="1">Multi-pass membrane protein</topology>
    </subcellularLocation>
</comment>
<gene>
    <name evidence="8" type="ORF">EHV08_01000</name>
</gene>
<accession>A0A3S0RML9</accession>
<feature type="transmembrane region" description="Helical" evidence="6">
    <location>
        <begin position="325"/>
        <end position="345"/>
    </location>
</feature>
<dbReference type="OrthoDB" id="1522571at2"/>
<evidence type="ECO:0000256" key="6">
    <source>
        <dbReference type="SAM" id="Phobius"/>
    </source>
</evidence>
<dbReference type="GO" id="GO:0004713">
    <property type="term" value="F:protein tyrosine kinase activity"/>
    <property type="evidence" value="ECO:0007669"/>
    <property type="project" value="TreeGrafter"/>
</dbReference>
<evidence type="ECO:0000259" key="7">
    <source>
        <dbReference type="Pfam" id="PF02706"/>
    </source>
</evidence>
<evidence type="ECO:0000256" key="5">
    <source>
        <dbReference type="ARBA" id="ARBA00023136"/>
    </source>
</evidence>
<dbReference type="Pfam" id="PF02706">
    <property type="entry name" value="Wzz"/>
    <property type="match status" value="1"/>
</dbReference>
<reference evidence="8 9" key="1">
    <citation type="submission" date="2018-12" db="EMBL/GenBank/DDBJ databases">
        <title>Genome sequencing of Prevotella sp. KCOM 3155 (= JS262).</title>
        <authorList>
            <person name="Kook J.-K."/>
            <person name="Park S.-N."/>
            <person name="Lim Y.K."/>
        </authorList>
    </citation>
    <scope>NUCLEOTIDE SEQUENCE [LARGE SCALE GENOMIC DNA]</scope>
    <source>
        <strain evidence="8 9">KCOM 3155</strain>
    </source>
</reference>
<evidence type="ECO:0000256" key="1">
    <source>
        <dbReference type="ARBA" id="ARBA00004651"/>
    </source>
</evidence>
<name>A0A3S0RML9_9BACT</name>
<keyword evidence="4 6" id="KW-1133">Transmembrane helix</keyword>
<evidence type="ECO:0000256" key="4">
    <source>
        <dbReference type="ARBA" id="ARBA00022989"/>
    </source>
</evidence>
<keyword evidence="3 6" id="KW-0812">Transmembrane</keyword>
<dbReference type="PANTHER" id="PTHR32309">
    <property type="entry name" value="TYROSINE-PROTEIN KINASE"/>
    <property type="match status" value="1"/>
</dbReference>
<dbReference type="RefSeq" id="WP_126677581.1">
    <property type="nucleotide sequence ID" value="NZ_RYYU01000001.1"/>
</dbReference>
<comment type="caution">
    <text evidence="8">The sequence shown here is derived from an EMBL/GenBank/DDBJ whole genome shotgun (WGS) entry which is preliminary data.</text>
</comment>
<evidence type="ECO:0000256" key="3">
    <source>
        <dbReference type="ARBA" id="ARBA00022692"/>
    </source>
</evidence>
<keyword evidence="9" id="KW-1185">Reference proteome</keyword>
<sequence>METKKKLDTVDVDKILKTIWANKRLFFIVMSIVFVLSCIYIFSQPRTYSTSLKLAPEMENNSLGGGLSSLVASFGIDLNSMKSSDAITPLLYPDLMEDNQFVSSLFDVKVTTQDKELSTTYYDYIDKHQKVAWTYKIFGWVKDLFPESDSEGTATGGGQKKNDPYFMSKRQDMIAGIIRNKISIAIDKRTAVITVNTTDQDPLICKTIADSVKMKLQNFITNYRTSKARRDVEYYTEITAEAKQSYEKARQLYGSYADANVDMVLESFKAKQNDLENDMQLKFNAYTAFNTQLQNAKSKVIERTPAFTLLKGASVPIKPSGPKRMIFVFVMMMLSFLGTCSYIFIRNNIKNRKANKTT</sequence>
<protein>
    <submittedName>
        <fullName evidence="8">Chain-length determining protein</fullName>
    </submittedName>
</protein>
<feature type="domain" description="Polysaccharide chain length determinant N-terminal" evidence="7">
    <location>
        <begin position="8"/>
        <end position="81"/>
    </location>
</feature>
<feature type="transmembrane region" description="Helical" evidence="6">
    <location>
        <begin position="25"/>
        <end position="43"/>
    </location>
</feature>
<keyword evidence="5 6" id="KW-0472">Membrane</keyword>
<proteinExistence type="predicted"/>
<dbReference type="AlphaFoldDB" id="A0A3S0RML9"/>
<evidence type="ECO:0000256" key="2">
    <source>
        <dbReference type="ARBA" id="ARBA00022475"/>
    </source>
</evidence>
<evidence type="ECO:0000313" key="8">
    <source>
        <dbReference type="EMBL" id="RUL58484.1"/>
    </source>
</evidence>
<evidence type="ECO:0000313" key="9">
    <source>
        <dbReference type="Proteomes" id="UP000278983"/>
    </source>
</evidence>
<keyword evidence="2" id="KW-1003">Cell membrane</keyword>
<dbReference type="InterPro" id="IPR050445">
    <property type="entry name" value="Bact_polysacc_biosynth/exp"/>
</dbReference>
<dbReference type="Proteomes" id="UP000278983">
    <property type="component" value="Unassembled WGS sequence"/>
</dbReference>